<evidence type="ECO:0000256" key="6">
    <source>
        <dbReference type="ARBA" id="ARBA00023125"/>
    </source>
</evidence>
<keyword evidence="7" id="KW-0804">Transcription</keyword>
<feature type="domain" description="HTH gntR-type" evidence="9">
    <location>
        <begin position="15"/>
        <end position="83"/>
    </location>
</feature>
<evidence type="ECO:0000313" key="11">
    <source>
        <dbReference type="EMBL" id="QAV20813.1"/>
    </source>
</evidence>
<dbReference type="PANTHER" id="PTHR46577:SF1">
    <property type="entry name" value="HTH-TYPE TRANSCRIPTIONAL REGULATORY PROTEIN GABR"/>
    <property type="match status" value="1"/>
</dbReference>
<dbReference type="EMBL" id="JAMDMJ010000020">
    <property type="protein sequence ID" value="MCY9597341.1"/>
    <property type="molecule type" value="Genomic_DNA"/>
</dbReference>
<dbReference type="SMART" id="SM00345">
    <property type="entry name" value="HTH_GNTR"/>
    <property type="match status" value="1"/>
</dbReference>
<feature type="region of interest" description="Disordered" evidence="8">
    <location>
        <begin position="226"/>
        <end position="263"/>
    </location>
</feature>
<keyword evidence="3 11" id="KW-0032">Aminotransferase</keyword>
<accession>A0A410X2H3</accession>
<dbReference type="Proteomes" id="UP000288943">
    <property type="component" value="Chromosome"/>
</dbReference>
<evidence type="ECO:0000313" key="12">
    <source>
        <dbReference type="Proteomes" id="UP000288943"/>
    </source>
</evidence>
<dbReference type="InterPro" id="IPR036390">
    <property type="entry name" value="WH_DNA-bd_sf"/>
</dbReference>
<keyword evidence="6" id="KW-0238">DNA-binding</keyword>
<organism evidence="11 12">
    <name type="scientific">Paenibacillus chitinolyticus</name>
    <dbReference type="NCBI Taxonomy" id="79263"/>
    <lineage>
        <taxon>Bacteria</taxon>
        <taxon>Bacillati</taxon>
        <taxon>Bacillota</taxon>
        <taxon>Bacilli</taxon>
        <taxon>Bacillales</taxon>
        <taxon>Paenibacillaceae</taxon>
        <taxon>Paenibacillus</taxon>
    </lineage>
</organism>
<dbReference type="GO" id="GO:0008483">
    <property type="term" value="F:transaminase activity"/>
    <property type="evidence" value="ECO:0007669"/>
    <property type="project" value="UniProtKB-KW"/>
</dbReference>
<dbReference type="Gene3D" id="3.40.640.10">
    <property type="entry name" value="Type I PLP-dependent aspartate aminotransferase-like (Major domain)"/>
    <property type="match status" value="1"/>
</dbReference>
<gene>
    <name evidence="10" type="ORF">M5X16_16390</name>
    <name evidence="11" type="ORF">PC41400_25260</name>
</gene>
<dbReference type="PROSITE" id="PS50949">
    <property type="entry name" value="HTH_GNTR"/>
    <property type="match status" value="1"/>
</dbReference>
<dbReference type="AlphaFoldDB" id="A0A410X2H3"/>
<keyword evidence="11" id="KW-0808">Transferase</keyword>
<evidence type="ECO:0000313" key="10">
    <source>
        <dbReference type="EMBL" id="MCY9597341.1"/>
    </source>
</evidence>
<dbReference type="EMBL" id="CP026520">
    <property type="protein sequence ID" value="QAV20813.1"/>
    <property type="molecule type" value="Genomic_DNA"/>
</dbReference>
<comment type="similarity">
    <text evidence="2">In the C-terminal section; belongs to the class-I pyridoxal-phosphate-dependent aminotransferase family.</text>
</comment>
<evidence type="ECO:0000256" key="8">
    <source>
        <dbReference type="SAM" id="MobiDB-lite"/>
    </source>
</evidence>
<reference evidence="10 13" key="2">
    <citation type="submission" date="2022-05" db="EMBL/GenBank/DDBJ databases">
        <title>Genome Sequencing of Bee-Associated Microbes.</title>
        <authorList>
            <person name="Dunlap C."/>
        </authorList>
    </citation>
    <scope>NUCLEOTIDE SEQUENCE [LARGE SCALE GENOMIC DNA]</scope>
    <source>
        <strain evidence="10 13">NRRL B-23120</strain>
    </source>
</reference>
<dbReference type="GeneID" id="95378104"/>
<dbReference type="Proteomes" id="UP001527202">
    <property type="component" value="Unassembled WGS sequence"/>
</dbReference>
<dbReference type="Gene3D" id="1.10.10.10">
    <property type="entry name" value="Winged helix-like DNA-binding domain superfamily/Winged helix DNA-binding domain"/>
    <property type="match status" value="1"/>
</dbReference>
<evidence type="ECO:0000256" key="3">
    <source>
        <dbReference type="ARBA" id="ARBA00022576"/>
    </source>
</evidence>
<keyword evidence="13" id="KW-1185">Reference proteome</keyword>
<evidence type="ECO:0000256" key="1">
    <source>
        <dbReference type="ARBA" id="ARBA00001933"/>
    </source>
</evidence>
<dbReference type="InterPro" id="IPR004839">
    <property type="entry name" value="Aminotransferase_I/II_large"/>
</dbReference>
<feature type="compositionally biased region" description="Basic and acidic residues" evidence="8">
    <location>
        <begin position="127"/>
        <end position="143"/>
    </location>
</feature>
<dbReference type="OrthoDB" id="9808770at2"/>
<name>A0A410X2H3_9BACL</name>
<dbReference type="InterPro" id="IPR015421">
    <property type="entry name" value="PyrdxlP-dep_Trfase_major"/>
</dbReference>
<dbReference type="SUPFAM" id="SSF53383">
    <property type="entry name" value="PLP-dependent transferases"/>
    <property type="match status" value="1"/>
</dbReference>
<evidence type="ECO:0000256" key="4">
    <source>
        <dbReference type="ARBA" id="ARBA00022898"/>
    </source>
</evidence>
<dbReference type="GO" id="GO:0030170">
    <property type="term" value="F:pyridoxal phosphate binding"/>
    <property type="evidence" value="ECO:0007669"/>
    <property type="project" value="InterPro"/>
</dbReference>
<comment type="cofactor">
    <cofactor evidence="1">
        <name>pyridoxal 5'-phosphate</name>
        <dbReference type="ChEBI" id="CHEBI:597326"/>
    </cofactor>
</comment>
<dbReference type="GO" id="GO:0003677">
    <property type="term" value="F:DNA binding"/>
    <property type="evidence" value="ECO:0007669"/>
    <property type="project" value="UniProtKB-KW"/>
</dbReference>
<dbReference type="SUPFAM" id="SSF46785">
    <property type="entry name" value="Winged helix' DNA-binding domain"/>
    <property type="match status" value="1"/>
</dbReference>
<proteinExistence type="inferred from homology"/>
<dbReference type="InterPro" id="IPR015424">
    <property type="entry name" value="PyrdxlP-dep_Trfase"/>
</dbReference>
<dbReference type="CDD" id="cd00609">
    <property type="entry name" value="AAT_like"/>
    <property type="match status" value="1"/>
</dbReference>
<dbReference type="InterPro" id="IPR000524">
    <property type="entry name" value="Tscrpt_reg_HTH_GntR"/>
</dbReference>
<dbReference type="GO" id="GO:0003700">
    <property type="term" value="F:DNA-binding transcription factor activity"/>
    <property type="evidence" value="ECO:0007669"/>
    <property type="project" value="InterPro"/>
</dbReference>
<sequence>MKILIPFNHYAQLFPHKNTALYRALRESIVEGRLESGSKLPSSRELAEIYGVSRGLVTQVYEMLMSEGYVEGKPGKGTFVAYRSDQAAGSGSSSDEPLLMSAWGRLLMESGGGAGRREEGSGVSAGNKEDSREQELLGAERRPGGAKAADAGAAGREQTGGVKQVETGTAGYAEARGTGVAKASGVKVTDAGTVGQEQTGGVKQTEAGTVGYAEAMGEGLAEGSAVKTSDAGSAGQTAALASTRARADETRSRSAGSWSADLHTPAGPGSVVFELSGTDSAAFPRQAWNRCLHEQVRSAAFLESPLRDPQGDYSLRSAIALHLRRSRSIDADPDCVAIVNGSMQAIALTMQLLVNPGDEVVVESPGYSGAVRAAAAAGGVPVDAPVDGQGIIPQPWNARLLFVTPGRQFPTGAVLPLKRRQELLRWAKERGAVIIEDDYDTEFRYAGRPLEPLKALDREGRVLFVGTFSRTMYAGLRLGYAVLPPSLVEPFRRAKQHYEPLTTGMMEQRALAAFMNSGAYERHLRRMQRVYGEKAALLRSGLTALDPAFEWMPSEAGLHIFGWWKGGAEAYRRFAAECAERGVFWRAAGPHVRCGERPAACFGFGHLSREEIGRGSAVMTEVLTETFL</sequence>
<keyword evidence="5" id="KW-0805">Transcription regulation</keyword>
<evidence type="ECO:0000259" key="9">
    <source>
        <dbReference type="PROSITE" id="PS50949"/>
    </source>
</evidence>
<feature type="compositionally biased region" description="Polar residues" evidence="8">
    <location>
        <begin position="226"/>
        <end position="240"/>
    </location>
</feature>
<dbReference type="Pfam" id="PF00392">
    <property type="entry name" value="GntR"/>
    <property type="match status" value="1"/>
</dbReference>
<dbReference type="PRINTS" id="PR00035">
    <property type="entry name" value="HTHGNTR"/>
</dbReference>
<dbReference type="CDD" id="cd07377">
    <property type="entry name" value="WHTH_GntR"/>
    <property type="match status" value="1"/>
</dbReference>
<reference evidence="11 12" key="1">
    <citation type="submission" date="2018-01" db="EMBL/GenBank/DDBJ databases">
        <title>The whole genome sequencing and assembly of Paenibacillus chitinolyticus KCCM 41400 strain.</title>
        <authorList>
            <person name="Kim J.-Y."/>
            <person name="Park M.-K."/>
            <person name="Lee Y.-J."/>
            <person name="Yi H."/>
            <person name="Bahn Y.-S."/>
            <person name="Kim J.F."/>
            <person name="Lee D.-W."/>
        </authorList>
    </citation>
    <scope>NUCLEOTIDE SEQUENCE [LARGE SCALE GENOMIC DNA]</scope>
    <source>
        <strain evidence="11 12">KCCM 41400</strain>
    </source>
</reference>
<dbReference type="Pfam" id="PF00155">
    <property type="entry name" value="Aminotran_1_2"/>
    <property type="match status" value="1"/>
</dbReference>
<protein>
    <submittedName>
        <fullName evidence="11">PLP-dependent aminotransferase family protein</fullName>
    </submittedName>
</protein>
<feature type="region of interest" description="Disordered" evidence="8">
    <location>
        <begin position="110"/>
        <end position="165"/>
    </location>
</feature>
<feature type="compositionally biased region" description="Low complexity" evidence="8">
    <location>
        <begin position="145"/>
        <end position="155"/>
    </location>
</feature>
<evidence type="ECO:0000256" key="7">
    <source>
        <dbReference type="ARBA" id="ARBA00023163"/>
    </source>
</evidence>
<evidence type="ECO:0000313" key="13">
    <source>
        <dbReference type="Proteomes" id="UP001527202"/>
    </source>
</evidence>
<dbReference type="KEGG" id="pchi:PC41400_25260"/>
<dbReference type="InterPro" id="IPR036388">
    <property type="entry name" value="WH-like_DNA-bd_sf"/>
</dbReference>
<dbReference type="RefSeq" id="WP_042233361.1">
    <property type="nucleotide sequence ID" value="NZ_CP026520.1"/>
</dbReference>
<keyword evidence="4" id="KW-0663">Pyridoxal phosphate</keyword>
<dbReference type="PANTHER" id="PTHR46577">
    <property type="entry name" value="HTH-TYPE TRANSCRIPTIONAL REGULATORY PROTEIN GABR"/>
    <property type="match status" value="1"/>
</dbReference>
<evidence type="ECO:0000256" key="5">
    <source>
        <dbReference type="ARBA" id="ARBA00023015"/>
    </source>
</evidence>
<dbReference type="InterPro" id="IPR051446">
    <property type="entry name" value="HTH_trans_reg/aminotransferase"/>
</dbReference>
<evidence type="ECO:0000256" key="2">
    <source>
        <dbReference type="ARBA" id="ARBA00005384"/>
    </source>
</evidence>